<sequence length="176" mass="19562">MKTDMTDTIPYEITGEAGEIEFRRYPALVIATVESTLNNAGFNLLFSYITGKNSTQKSIPMTSPVITSEQIAMTAPVVSDATSMSFVMPQGLTRDEIPEPLDGRVQIMTLPEREVAVIRFRGYARENEVTAAEGRLREGLKQAGIVSVGESFLMRYNPPWTPGFLRRNEVGVEVKR</sequence>
<name>A0A9Q4PY77_9EURY</name>
<comment type="caution">
    <text evidence="1">The sequence shown here is derived from an EMBL/GenBank/DDBJ whole genome shotgun (WGS) entry which is preliminary data.</text>
</comment>
<dbReference type="PANTHER" id="PTHR11220">
    <property type="entry name" value="HEME-BINDING PROTEIN-RELATED"/>
    <property type="match status" value="1"/>
</dbReference>
<evidence type="ECO:0000313" key="2">
    <source>
        <dbReference type="Proteomes" id="UP001143747"/>
    </source>
</evidence>
<evidence type="ECO:0000313" key="1">
    <source>
        <dbReference type="EMBL" id="MDE4908143.1"/>
    </source>
</evidence>
<dbReference type="EMBL" id="JAKELO010000002">
    <property type="protein sequence ID" value="MDE4908143.1"/>
    <property type="molecule type" value="Genomic_DNA"/>
</dbReference>
<accession>A0A9Q4PY77</accession>
<gene>
    <name evidence="1" type="ORF">L0665_05915</name>
</gene>
<dbReference type="InterPro" id="IPR011256">
    <property type="entry name" value="Reg_factor_effector_dom_sf"/>
</dbReference>
<dbReference type="Pfam" id="PF04832">
    <property type="entry name" value="SOUL"/>
    <property type="match status" value="1"/>
</dbReference>
<dbReference type="SUPFAM" id="SSF55136">
    <property type="entry name" value="Probable bacterial effector-binding domain"/>
    <property type="match status" value="1"/>
</dbReference>
<dbReference type="PANTHER" id="PTHR11220:SF1">
    <property type="entry name" value="HEME-BINDING PROTEIN 2"/>
    <property type="match status" value="1"/>
</dbReference>
<organism evidence="1 2">
    <name type="scientific">Methanogenium marinum</name>
    <dbReference type="NCBI Taxonomy" id="348610"/>
    <lineage>
        <taxon>Archaea</taxon>
        <taxon>Methanobacteriati</taxon>
        <taxon>Methanobacteriota</taxon>
        <taxon>Stenosarchaea group</taxon>
        <taxon>Methanomicrobia</taxon>
        <taxon>Methanomicrobiales</taxon>
        <taxon>Methanomicrobiaceae</taxon>
        <taxon>Methanogenium</taxon>
    </lineage>
</organism>
<dbReference type="InterPro" id="IPR006917">
    <property type="entry name" value="SOUL_heme-bd"/>
</dbReference>
<reference evidence="1" key="1">
    <citation type="submission" date="2022-01" db="EMBL/GenBank/DDBJ databases">
        <title>Draft genome of Methanogenium marinum DSM 15558.</title>
        <authorList>
            <person name="Chen S.-C."/>
            <person name="You Y.-T."/>
        </authorList>
    </citation>
    <scope>NUCLEOTIDE SEQUENCE</scope>
    <source>
        <strain evidence="1">DSM 15558</strain>
    </source>
</reference>
<keyword evidence="2" id="KW-1185">Reference proteome</keyword>
<dbReference type="Gene3D" id="3.20.80.10">
    <property type="entry name" value="Regulatory factor, effector binding domain"/>
    <property type="match status" value="1"/>
</dbReference>
<dbReference type="Proteomes" id="UP001143747">
    <property type="component" value="Unassembled WGS sequence"/>
</dbReference>
<protein>
    <submittedName>
        <fullName evidence="1">Heme-binding protein</fullName>
    </submittedName>
</protein>
<dbReference type="AlphaFoldDB" id="A0A9Q4PY77"/>
<dbReference type="RefSeq" id="WP_274924779.1">
    <property type="nucleotide sequence ID" value="NZ_JAKELO010000002.1"/>
</dbReference>
<proteinExistence type="predicted"/>